<keyword evidence="3 12" id="KW-0812">Transmembrane</keyword>
<dbReference type="InterPro" id="IPR031631">
    <property type="entry name" value="Glyco_hydro_63N"/>
</dbReference>
<evidence type="ECO:0000256" key="8">
    <source>
        <dbReference type="ARBA" id="ARBA00023136"/>
    </source>
</evidence>
<dbReference type="GO" id="GO:0005789">
    <property type="term" value="C:endoplasmic reticulum membrane"/>
    <property type="evidence" value="ECO:0007669"/>
    <property type="project" value="UniProtKB-SubCell"/>
</dbReference>
<evidence type="ECO:0000256" key="14">
    <source>
        <dbReference type="SAM" id="SignalP"/>
    </source>
</evidence>
<feature type="domain" description="Glycosyl hydrolase family 63 N-terminal" evidence="16">
    <location>
        <begin position="31"/>
        <end position="235"/>
    </location>
</feature>
<keyword evidence="5 12" id="KW-0256">Endoplasmic reticulum</keyword>
<dbReference type="Pfam" id="PF03200">
    <property type="entry name" value="Glyco_hydro_63"/>
    <property type="match status" value="1"/>
</dbReference>
<keyword evidence="10 12" id="KW-0326">Glycosidase</keyword>
<dbReference type="SUPFAM" id="SSF48208">
    <property type="entry name" value="Six-hairpin glycosidases"/>
    <property type="match status" value="1"/>
</dbReference>
<evidence type="ECO:0000256" key="11">
    <source>
        <dbReference type="ARBA" id="ARBA00038888"/>
    </source>
</evidence>
<dbReference type="Gene3D" id="2.70.98.110">
    <property type="entry name" value="Glycosyl hydrolase family 63, N-terminal domain"/>
    <property type="match status" value="1"/>
</dbReference>
<keyword evidence="6" id="KW-0735">Signal-anchor</keyword>
<evidence type="ECO:0000256" key="6">
    <source>
        <dbReference type="ARBA" id="ARBA00022968"/>
    </source>
</evidence>
<keyword evidence="4 12" id="KW-0378">Hydrolase</keyword>
<dbReference type="InterPro" id="IPR008928">
    <property type="entry name" value="6-hairpin_glycosidase_sf"/>
</dbReference>
<dbReference type="Pfam" id="PF16923">
    <property type="entry name" value="Glyco_hydro_63N"/>
    <property type="match status" value="1"/>
</dbReference>
<sequence>MLLPSSLLALLFTILPPAHAAAEIVSSNNASLLWGPYRPNLYMGIRPRMPDSLIAGLMWGQLEDMESKLRHNVNISSGMARYGWTAYDTREGGTQTLEDVQNKIDLTTEFIKKSEGPSAGNWALRIRGTPRKDAPIDLKTAVVFYVGMESMDTCPKCKLVSSEQLGVDEDTSIHAANFWIEHPQLGKSGIHIPASVGPWNERHEPMVVKSLNVSDDQLWQARSTFLDSLKDQTKDKKEGVPMDVMLHNELGAGNMHFVQMTCHGKFEFDVLYSSHAAQQAMTSAELTRELESTVKSFGKTFAHVFGPQAPFKTDQHLAFSEYVLSNLLGGLGYFTGTTQVDTSKKAIYAETTGKFWEKSEEARKHATPVTKGPYELLTHTPSRAMFPRGFLWDEGFHLLLVLEWDADLAMEVVRNWLALMDDDGWIAREQIIGAEAEFATPADFVTQFPHIANPPTMFTVISRFISMLNGTTKYYGHESWYLTKADAGKEFVAEMYPLFKKHYEWFRQSQSGDVEAHSVPSANLNEGYRWRGRTPESTYASGLDDYPRAEPPDITELHLDALCWVGLMAEALAKVASFVDKQADARKFATHVDGVEINLQEVHWEKKQEVYCDTVVRDDVHSFVCHKGYISLFPFITGFIGANHPHLTATLDLLRDSNHLWTDHGIRSLSPENKKYGVGDNYWRSPIWININYMIIERLLHLAKTPGPSQQRCREIYVELRSNVVHTVFSAWLQTGYVWEQYDPVGGHGQRTQHFTGWTALVVKIMAMPGLASGEGYKEKVQDYYEEAKKQAALHPGKSGAKAVVFAIMLMAFVYITRRRFAGTLRSLRRTQRVE</sequence>
<dbReference type="GO" id="GO:0006487">
    <property type="term" value="P:protein N-linked glycosylation"/>
    <property type="evidence" value="ECO:0007669"/>
    <property type="project" value="UniProtKB-UniRule"/>
</dbReference>
<dbReference type="OrthoDB" id="410058at2759"/>
<keyword evidence="14" id="KW-0732">Signal</keyword>
<evidence type="ECO:0000256" key="9">
    <source>
        <dbReference type="ARBA" id="ARBA00023180"/>
    </source>
</evidence>
<evidence type="ECO:0000256" key="4">
    <source>
        <dbReference type="ARBA" id="ARBA00022801"/>
    </source>
</evidence>
<dbReference type="InterPro" id="IPR031335">
    <property type="entry name" value="Glyco_hydro_63_C"/>
</dbReference>
<feature type="domain" description="Glycosyl hydrolase family 63 C-terminal" evidence="15">
    <location>
        <begin position="282"/>
        <end position="768"/>
    </location>
</feature>
<protein>
    <recommendedName>
        <fullName evidence="11 12">Mannosyl-oligosaccharide glucosidase</fullName>
        <ecNumber evidence="11 12">3.2.1.106</ecNumber>
    </recommendedName>
    <alternativeName>
        <fullName evidence="13">Glucosidase I</fullName>
    </alternativeName>
</protein>
<keyword evidence="9 13" id="KW-0325">Glycoprotein</keyword>
<dbReference type="EC" id="3.2.1.106" evidence="11 12"/>
<reference evidence="17" key="1">
    <citation type="journal article" date="2020" name="Stud. Mycol.">
        <title>101 Dothideomycetes genomes: a test case for predicting lifestyles and emergence of pathogens.</title>
        <authorList>
            <person name="Haridas S."/>
            <person name="Albert R."/>
            <person name="Binder M."/>
            <person name="Bloem J."/>
            <person name="Labutti K."/>
            <person name="Salamov A."/>
            <person name="Andreopoulos B."/>
            <person name="Baker S."/>
            <person name="Barry K."/>
            <person name="Bills G."/>
            <person name="Bluhm B."/>
            <person name="Cannon C."/>
            <person name="Castanera R."/>
            <person name="Culley D."/>
            <person name="Daum C."/>
            <person name="Ezra D."/>
            <person name="Gonzalez J."/>
            <person name="Henrissat B."/>
            <person name="Kuo A."/>
            <person name="Liang C."/>
            <person name="Lipzen A."/>
            <person name="Lutzoni F."/>
            <person name="Magnuson J."/>
            <person name="Mondo S."/>
            <person name="Nolan M."/>
            <person name="Ohm R."/>
            <person name="Pangilinan J."/>
            <person name="Park H.-J."/>
            <person name="Ramirez L."/>
            <person name="Alfaro M."/>
            <person name="Sun H."/>
            <person name="Tritt A."/>
            <person name="Yoshinaga Y."/>
            <person name="Zwiers L.-H."/>
            <person name="Turgeon B."/>
            <person name="Goodwin S."/>
            <person name="Spatafora J."/>
            <person name="Crous P."/>
            <person name="Grigoriev I."/>
        </authorList>
    </citation>
    <scope>NUCLEOTIDE SEQUENCE</scope>
    <source>
        <strain evidence="17">CBS 113818</strain>
    </source>
</reference>
<dbReference type="InterPro" id="IPR004888">
    <property type="entry name" value="Glycoside_hydrolase_63"/>
</dbReference>
<dbReference type="InterPro" id="IPR038518">
    <property type="entry name" value="Glyco_hydro_63N_sf"/>
</dbReference>
<comment type="similarity">
    <text evidence="2 12">Belongs to the glycosyl hydrolase 63 family.</text>
</comment>
<dbReference type="Gene3D" id="1.50.10.10">
    <property type="match status" value="1"/>
</dbReference>
<evidence type="ECO:0000256" key="13">
    <source>
        <dbReference type="RuleBase" id="RU369107"/>
    </source>
</evidence>
<dbReference type="PANTHER" id="PTHR10412:SF11">
    <property type="entry name" value="MANNOSYL-OLIGOSACCHARIDE GLUCOSIDASE"/>
    <property type="match status" value="1"/>
</dbReference>
<feature type="transmembrane region" description="Helical" evidence="12">
    <location>
        <begin position="799"/>
        <end position="817"/>
    </location>
</feature>
<comment type="pathway">
    <text evidence="13">Glycan metabolism; N-glycan degradation.</text>
</comment>
<evidence type="ECO:0000313" key="17">
    <source>
        <dbReference type="EMBL" id="KAF2833894.1"/>
    </source>
</evidence>
<evidence type="ECO:0000256" key="5">
    <source>
        <dbReference type="ARBA" id="ARBA00022824"/>
    </source>
</evidence>
<proteinExistence type="inferred from homology"/>
<gene>
    <name evidence="17" type="ORF">CC86DRAFT_312063</name>
</gene>
<dbReference type="AlphaFoldDB" id="A0A6A7ALQ1"/>
<evidence type="ECO:0000256" key="2">
    <source>
        <dbReference type="ARBA" id="ARBA00010833"/>
    </source>
</evidence>
<evidence type="ECO:0000256" key="12">
    <source>
        <dbReference type="RuleBase" id="RU368089"/>
    </source>
</evidence>
<evidence type="ECO:0000256" key="1">
    <source>
        <dbReference type="ARBA" id="ARBA00004648"/>
    </source>
</evidence>
<evidence type="ECO:0000259" key="15">
    <source>
        <dbReference type="Pfam" id="PF03200"/>
    </source>
</evidence>
<accession>A0A6A7ALQ1</accession>
<name>A0A6A7ALQ1_9PLEO</name>
<evidence type="ECO:0000259" key="16">
    <source>
        <dbReference type="Pfam" id="PF16923"/>
    </source>
</evidence>
<dbReference type="EMBL" id="MU006216">
    <property type="protein sequence ID" value="KAF2833894.1"/>
    <property type="molecule type" value="Genomic_DNA"/>
</dbReference>
<evidence type="ECO:0000256" key="3">
    <source>
        <dbReference type="ARBA" id="ARBA00022692"/>
    </source>
</evidence>
<keyword evidence="7 12" id="KW-1133">Transmembrane helix</keyword>
<dbReference type="GO" id="GO:0004573">
    <property type="term" value="F:Glc3Man9GlcNAc2 oligosaccharide glucosidase activity"/>
    <property type="evidence" value="ECO:0007669"/>
    <property type="project" value="UniProtKB-UniRule"/>
</dbReference>
<feature type="chain" id="PRO_5025614350" description="Mannosyl-oligosaccharide glucosidase" evidence="14">
    <location>
        <begin position="21"/>
        <end position="835"/>
    </location>
</feature>
<dbReference type="InterPro" id="IPR012341">
    <property type="entry name" value="6hp_glycosidase-like_sf"/>
</dbReference>
<keyword evidence="8 12" id="KW-0472">Membrane</keyword>
<dbReference type="GO" id="GO:0009311">
    <property type="term" value="P:oligosaccharide metabolic process"/>
    <property type="evidence" value="ECO:0007669"/>
    <property type="project" value="UniProtKB-UniRule"/>
</dbReference>
<evidence type="ECO:0000313" key="18">
    <source>
        <dbReference type="Proteomes" id="UP000799424"/>
    </source>
</evidence>
<keyword evidence="18" id="KW-1185">Reference proteome</keyword>
<evidence type="ECO:0000256" key="10">
    <source>
        <dbReference type="ARBA" id="ARBA00023295"/>
    </source>
</evidence>
<dbReference type="PANTHER" id="PTHR10412">
    <property type="entry name" value="MANNOSYL-OLIGOSACCHARIDE GLUCOSIDASE"/>
    <property type="match status" value="1"/>
</dbReference>
<organism evidence="17 18">
    <name type="scientific">Ophiobolus disseminans</name>
    <dbReference type="NCBI Taxonomy" id="1469910"/>
    <lineage>
        <taxon>Eukaryota</taxon>
        <taxon>Fungi</taxon>
        <taxon>Dikarya</taxon>
        <taxon>Ascomycota</taxon>
        <taxon>Pezizomycotina</taxon>
        <taxon>Dothideomycetes</taxon>
        <taxon>Pleosporomycetidae</taxon>
        <taxon>Pleosporales</taxon>
        <taxon>Pleosporineae</taxon>
        <taxon>Phaeosphaeriaceae</taxon>
        <taxon>Ophiobolus</taxon>
    </lineage>
</organism>
<evidence type="ECO:0000256" key="7">
    <source>
        <dbReference type="ARBA" id="ARBA00022989"/>
    </source>
</evidence>
<comment type="function">
    <text evidence="12">Cleaves the distal alpha 1,2-linked glucose residue from the Glc(3)Man(9)GlcNAc(2) oligosaccharide precursor.</text>
</comment>
<dbReference type="Proteomes" id="UP000799424">
    <property type="component" value="Unassembled WGS sequence"/>
</dbReference>
<feature type="signal peptide" evidence="14">
    <location>
        <begin position="1"/>
        <end position="20"/>
    </location>
</feature>
<comment type="subcellular location">
    <subcellularLocation>
        <location evidence="1 12">Endoplasmic reticulum membrane</location>
        <topology evidence="1 12">Single-pass type II membrane protein</topology>
    </subcellularLocation>
</comment>
<comment type="catalytic activity">
    <reaction evidence="12">
        <text>N(4)-(alpha-D-Glc-(1-&gt;2)-alpha-D-Glc-(1-&gt;3)-alpha-D-Glc-(1-&gt;3)-alpha-D-Man-(1-&gt;2)-alpha-D-Man-(1-&gt;2)-alpha-D-Man-(1-&gt;3)-[alpha-D-Man-(1-&gt;2)-alpha-D-Man-(1-&gt;3)-[alpha-D-Man-(1-&gt;2)-alpha-D-Man-(1-&gt;6)]-alpha-D-Man-(1-&gt;6)]-beta-D-Man-(1-&gt;4)-beta-D-GlcNAc-(1-&gt;4)-beta-D-GlcNAc)-L-asparaginyl-[protein] + H2O = N(4)-(alpha-D-Glc-(1-&gt;3)-alpha-D-Glc-(1-&gt;3)-alpha-D-Man-(1-&gt;2)-alpha-D-Man-(1-&gt;2)-alpha-D-Man-(1-&gt;3)-[alpha-D-Man-(1-&gt;2)-alpha-D-Man-(1-&gt;3)-[alpha-D-Man-(1-&gt;2)-alpha-D-Man-(1-&gt;6)]-alpha-D-Man-(1-&gt;6)]-beta-D-Man-(1-&gt;4)-beta-D-GlcNAc-(1-&gt;4)-beta-D-GlcNAc)-L-asparaginyl-[protein] + beta-D-glucose</text>
        <dbReference type="Rhea" id="RHEA:55988"/>
        <dbReference type="Rhea" id="RHEA-COMP:12806"/>
        <dbReference type="Rhea" id="RHEA-COMP:14355"/>
        <dbReference type="ChEBI" id="CHEBI:15377"/>
        <dbReference type="ChEBI" id="CHEBI:15903"/>
        <dbReference type="ChEBI" id="CHEBI:59082"/>
        <dbReference type="ChEBI" id="CHEBI:132537"/>
        <dbReference type="EC" id="3.2.1.106"/>
    </reaction>
</comment>